<evidence type="ECO:0000313" key="4">
    <source>
        <dbReference type="Proteomes" id="UP000309561"/>
    </source>
</evidence>
<dbReference type="GO" id="GO:0016829">
    <property type="term" value="F:lyase activity"/>
    <property type="evidence" value="ECO:0007669"/>
    <property type="project" value="UniProtKB-KW"/>
</dbReference>
<evidence type="ECO:0000313" key="3">
    <source>
        <dbReference type="EMBL" id="TKI70020.1"/>
    </source>
</evidence>
<keyword evidence="4" id="KW-1185">Reference proteome</keyword>
<dbReference type="PANTHER" id="PTHR33542">
    <property type="entry name" value="SIROHYDROCHLORIN FERROCHELATASE, CHLOROPLASTIC"/>
    <property type="match status" value="1"/>
</dbReference>
<evidence type="ECO:0008006" key="5">
    <source>
        <dbReference type="Google" id="ProtNLM"/>
    </source>
</evidence>
<keyword evidence="2" id="KW-0456">Lyase</keyword>
<dbReference type="SUPFAM" id="SSF53800">
    <property type="entry name" value="Chelatase"/>
    <property type="match status" value="1"/>
</dbReference>
<reference evidence="3 4" key="1">
    <citation type="submission" date="2019-04" db="EMBL/GenBank/DDBJ databases">
        <title>Sulfurimonas crateris sp. nov. a facultative anaerobic sulfur-oxidizing chemolithautotrophic bacterium isolated from a terrestrial mud vulcano.</title>
        <authorList>
            <person name="Ratnikova N.M."/>
            <person name="Slobodkin A.I."/>
            <person name="Merkel A.Y."/>
            <person name="Novikov A."/>
            <person name="Bonch-Osmolovskaya E.A."/>
            <person name="Slobodkina G.B."/>
        </authorList>
    </citation>
    <scope>NUCLEOTIDE SEQUENCE [LARGE SCALE GENOMIC DNA]</scope>
    <source>
        <strain evidence="3 4">SN118</strain>
    </source>
</reference>
<sequence length="116" mass="12803">MNGYILLSHGSKVKASNDATREVLEKLRVNIENIELAFLELAEPDFEDAVKKLKTAGVSSVTVLPLFLAPGKHVREDVPHLASTCSKKYDIKIEVLDHIGANSAYAKMIEDILLSR</sequence>
<dbReference type="RefSeq" id="WP_137013008.1">
    <property type="nucleotide sequence ID" value="NZ_SZPX01000003.1"/>
</dbReference>
<evidence type="ECO:0000256" key="1">
    <source>
        <dbReference type="ARBA" id="ARBA00022723"/>
    </source>
</evidence>
<protein>
    <recommendedName>
        <fullName evidence="5">Cobalamin biosynthesis protein CbiX</fullName>
    </recommendedName>
</protein>
<dbReference type="CDD" id="cd03416">
    <property type="entry name" value="CbiX_SirB_N"/>
    <property type="match status" value="1"/>
</dbReference>
<proteinExistence type="predicted"/>
<comment type="caution">
    <text evidence="3">The sequence shown here is derived from an EMBL/GenBank/DDBJ whole genome shotgun (WGS) entry which is preliminary data.</text>
</comment>
<dbReference type="InterPro" id="IPR050963">
    <property type="entry name" value="Sirohydro_Cobaltochel/CbiX"/>
</dbReference>
<gene>
    <name evidence="3" type="ORF">FCU45_05275</name>
</gene>
<dbReference type="InterPro" id="IPR002762">
    <property type="entry name" value="CbiX-like"/>
</dbReference>
<organism evidence="3 4">
    <name type="scientific">Sulfurimonas crateris</name>
    <dbReference type="NCBI Taxonomy" id="2574727"/>
    <lineage>
        <taxon>Bacteria</taxon>
        <taxon>Pseudomonadati</taxon>
        <taxon>Campylobacterota</taxon>
        <taxon>Epsilonproteobacteria</taxon>
        <taxon>Campylobacterales</taxon>
        <taxon>Sulfurimonadaceae</taxon>
        <taxon>Sulfurimonas</taxon>
    </lineage>
</organism>
<dbReference type="Proteomes" id="UP000309561">
    <property type="component" value="Unassembled WGS sequence"/>
</dbReference>
<dbReference type="AlphaFoldDB" id="A0A4U2Z939"/>
<dbReference type="PANTHER" id="PTHR33542:SF3">
    <property type="entry name" value="SIROHYDROCHLORIN FERROCHELATASE, CHLOROPLASTIC"/>
    <property type="match status" value="1"/>
</dbReference>
<accession>A0A4U2Z939</accession>
<dbReference type="EMBL" id="SZPX01000003">
    <property type="protein sequence ID" value="TKI70020.1"/>
    <property type="molecule type" value="Genomic_DNA"/>
</dbReference>
<dbReference type="Pfam" id="PF01903">
    <property type="entry name" value="CbiX"/>
    <property type="match status" value="1"/>
</dbReference>
<name>A0A4U2Z939_9BACT</name>
<keyword evidence="1" id="KW-0479">Metal-binding</keyword>
<dbReference type="GO" id="GO:0046872">
    <property type="term" value="F:metal ion binding"/>
    <property type="evidence" value="ECO:0007669"/>
    <property type="project" value="UniProtKB-KW"/>
</dbReference>
<dbReference type="OrthoDB" id="9797895at2"/>
<dbReference type="Gene3D" id="3.40.50.1400">
    <property type="match status" value="1"/>
</dbReference>
<evidence type="ECO:0000256" key="2">
    <source>
        <dbReference type="ARBA" id="ARBA00023239"/>
    </source>
</evidence>